<proteinExistence type="predicted"/>
<gene>
    <name evidence="1" type="ORF">PLICRDRAFT_71588</name>
</gene>
<evidence type="ECO:0000313" key="1">
    <source>
        <dbReference type="EMBL" id="KII82908.1"/>
    </source>
</evidence>
<dbReference type="Proteomes" id="UP000053263">
    <property type="component" value="Unassembled WGS sequence"/>
</dbReference>
<evidence type="ECO:0000313" key="2">
    <source>
        <dbReference type="Proteomes" id="UP000053263"/>
    </source>
</evidence>
<dbReference type="InterPro" id="IPR027417">
    <property type="entry name" value="P-loop_NTPase"/>
</dbReference>
<dbReference type="OrthoDB" id="432234at2759"/>
<dbReference type="SUPFAM" id="SSF52540">
    <property type="entry name" value="P-loop containing nucleoside triphosphate hydrolases"/>
    <property type="match status" value="1"/>
</dbReference>
<feature type="non-terminal residue" evidence="1">
    <location>
        <position position="171"/>
    </location>
</feature>
<evidence type="ECO:0008006" key="3">
    <source>
        <dbReference type="Google" id="ProtNLM"/>
    </source>
</evidence>
<sequence length="171" mass="19086">MIFAGDFAQLPPVPRGPGSSSLYSAGVGTQHNSGNGIAEQEASIGKALWHQVTTVVILRENMRQKSQTPDDAKLRTALENMRYKDCTQDDINFLMTRVAGTVHGRPRLGDKQFRNTAIITGINVHKDRINELGCERFAADTNQTLTHFYSKDEMKDTNQITGNKRRGRPKK</sequence>
<name>A0A0C9T468_PLICR</name>
<keyword evidence="2" id="KW-1185">Reference proteome</keyword>
<dbReference type="HOGENOM" id="CLU_115680_0_0_1"/>
<organism evidence="1 2">
    <name type="scientific">Plicaturopsis crispa FD-325 SS-3</name>
    <dbReference type="NCBI Taxonomy" id="944288"/>
    <lineage>
        <taxon>Eukaryota</taxon>
        <taxon>Fungi</taxon>
        <taxon>Dikarya</taxon>
        <taxon>Basidiomycota</taxon>
        <taxon>Agaricomycotina</taxon>
        <taxon>Agaricomycetes</taxon>
        <taxon>Agaricomycetidae</taxon>
        <taxon>Amylocorticiales</taxon>
        <taxon>Amylocorticiaceae</taxon>
        <taxon>Plicatura</taxon>
        <taxon>Plicaturopsis crispa</taxon>
    </lineage>
</organism>
<accession>A0A0C9T468</accession>
<reference evidence="1 2" key="1">
    <citation type="submission" date="2014-06" db="EMBL/GenBank/DDBJ databases">
        <title>Evolutionary Origins and Diversification of the Mycorrhizal Mutualists.</title>
        <authorList>
            <consortium name="DOE Joint Genome Institute"/>
            <consortium name="Mycorrhizal Genomics Consortium"/>
            <person name="Kohler A."/>
            <person name="Kuo A."/>
            <person name="Nagy L.G."/>
            <person name="Floudas D."/>
            <person name="Copeland A."/>
            <person name="Barry K.W."/>
            <person name="Cichocki N."/>
            <person name="Veneault-Fourrey C."/>
            <person name="LaButti K."/>
            <person name="Lindquist E.A."/>
            <person name="Lipzen A."/>
            <person name="Lundell T."/>
            <person name="Morin E."/>
            <person name="Murat C."/>
            <person name="Riley R."/>
            <person name="Ohm R."/>
            <person name="Sun H."/>
            <person name="Tunlid A."/>
            <person name="Henrissat B."/>
            <person name="Grigoriev I.V."/>
            <person name="Hibbett D.S."/>
            <person name="Martin F."/>
        </authorList>
    </citation>
    <scope>NUCLEOTIDE SEQUENCE [LARGE SCALE GENOMIC DNA]</scope>
    <source>
        <strain evidence="1 2">FD-325 SS-3</strain>
    </source>
</reference>
<dbReference type="EMBL" id="KN832599">
    <property type="protein sequence ID" value="KII82908.1"/>
    <property type="molecule type" value="Genomic_DNA"/>
</dbReference>
<protein>
    <recommendedName>
        <fullName evidence="3">ATP-dependent DNA helicase</fullName>
    </recommendedName>
</protein>
<dbReference type="AlphaFoldDB" id="A0A0C9T468"/>